<gene>
    <name evidence="2" type="primary">rcoM</name>
    <name evidence="2" type="ORF">ROR02_21990</name>
</gene>
<dbReference type="Pfam" id="PF04397">
    <property type="entry name" value="LytTR"/>
    <property type="match status" value="1"/>
</dbReference>
<name>A0A512H9G8_9PROT</name>
<organism evidence="2 3">
    <name type="scientific">Pararhodospirillum oryzae</name>
    <dbReference type="NCBI Taxonomy" id="478448"/>
    <lineage>
        <taxon>Bacteria</taxon>
        <taxon>Pseudomonadati</taxon>
        <taxon>Pseudomonadota</taxon>
        <taxon>Alphaproteobacteria</taxon>
        <taxon>Rhodospirillales</taxon>
        <taxon>Rhodospirillaceae</taxon>
        <taxon>Pararhodospirillum</taxon>
    </lineage>
</organism>
<dbReference type="Proteomes" id="UP000321567">
    <property type="component" value="Unassembled WGS sequence"/>
</dbReference>
<dbReference type="InterPro" id="IPR007492">
    <property type="entry name" value="LytTR_DNA-bd_dom"/>
</dbReference>
<dbReference type="OrthoDB" id="9781059at2"/>
<dbReference type="Gene3D" id="2.40.50.1020">
    <property type="entry name" value="LytTr DNA-binding domain"/>
    <property type="match status" value="1"/>
</dbReference>
<protein>
    <submittedName>
        <fullName evidence="2">CO-responsive transcriptional regulator RcoM</fullName>
    </submittedName>
</protein>
<evidence type="ECO:0000313" key="2">
    <source>
        <dbReference type="EMBL" id="GEO82068.1"/>
    </source>
</evidence>
<dbReference type="AlphaFoldDB" id="A0A512H9G8"/>
<evidence type="ECO:0000313" key="3">
    <source>
        <dbReference type="Proteomes" id="UP000321567"/>
    </source>
</evidence>
<reference evidence="2 3" key="1">
    <citation type="submission" date="2019-07" db="EMBL/GenBank/DDBJ databases">
        <title>Whole genome shotgun sequence of Rhodospirillum oryzae NBRC 107573.</title>
        <authorList>
            <person name="Hosoyama A."/>
            <person name="Uohara A."/>
            <person name="Ohji S."/>
            <person name="Ichikawa N."/>
        </authorList>
    </citation>
    <scope>NUCLEOTIDE SEQUENCE [LARGE SCALE GENOMIC DNA]</scope>
    <source>
        <strain evidence="2 3">NBRC 107573</strain>
    </source>
</reference>
<dbReference type="SMART" id="SM00850">
    <property type="entry name" value="LytTR"/>
    <property type="match status" value="1"/>
</dbReference>
<dbReference type="GO" id="GO:0003677">
    <property type="term" value="F:DNA binding"/>
    <property type="evidence" value="ECO:0007669"/>
    <property type="project" value="InterPro"/>
</dbReference>
<keyword evidence="3" id="KW-1185">Reference proteome</keyword>
<dbReference type="PROSITE" id="PS50930">
    <property type="entry name" value="HTH_LYTTR"/>
    <property type="match status" value="1"/>
</dbReference>
<dbReference type="EMBL" id="BJZO01000059">
    <property type="protein sequence ID" value="GEO82068.1"/>
    <property type="molecule type" value="Genomic_DNA"/>
</dbReference>
<proteinExistence type="predicted"/>
<sequence length="258" mass="27680">MSGPSSSHALAPEETVRPGPRAFEYHLVRVPVGVVVLGSDRCIRSLNPEAGRLLAGREGRAVLGLDILDLHPEPARAKVAWLIDQARLSPEGQAALVVTTPMGSLVAKVTRLEDAGAGPGCAPGYCMMFHTLGDAGMGPADEGQGSALLKLPVTRGKGDVTTLVDVNQVVCLSAQGHYAEARTLTFAAFCPRSLADLERRLPGADFLRVHRRHLVNVRHILAAERVDGRLHLRLADEARTRIPVSRDKVAEVRRLLAV</sequence>
<accession>A0A512H9G8</accession>
<comment type="caution">
    <text evidence="2">The sequence shown here is derived from an EMBL/GenBank/DDBJ whole genome shotgun (WGS) entry which is preliminary data.</text>
</comment>
<evidence type="ECO:0000259" key="1">
    <source>
        <dbReference type="PROSITE" id="PS50930"/>
    </source>
</evidence>
<feature type="domain" description="HTH LytTR-type" evidence="1">
    <location>
        <begin position="151"/>
        <end position="258"/>
    </location>
</feature>
<dbReference type="RefSeq" id="WP_147164081.1">
    <property type="nucleotide sequence ID" value="NZ_BJZO01000059.1"/>
</dbReference>